<dbReference type="EMBL" id="AP021906">
    <property type="protein sequence ID" value="BBP88968.1"/>
    <property type="molecule type" value="Genomic_DNA"/>
</dbReference>
<protein>
    <submittedName>
        <fullName evidence="2">Uncharacterized protein</fullName>
    </submittedName>
</protein>
<proteinExistence type="predicted"/>
<dbReference type="InterPro" id="IPR052170">
    <property type="entry name" value="M29_Exopeptidase"/>
</dbReference>
<organism evidence="2 3">
    <name type="scientific">Bacillus safensis</name>
    <dbReference type="NCBI Taxonomy" id="561879"/>
    <lineage>
        <taxon>Bacteria</taxon>
        <taxon>Bacillati</taxon>
        <taxon>Bacillota</taxon>
        <taxon>Bacilli</taxon>
        <taxon>Bacillales</taxon>
        <taxon>Bacillaceae</taxon>
        <taxon>Bacillus</taxon>
    </lineage>
</organism>
<dbReference type="AlphaFoldDB" id="A0A5S9M7Y0"/>
<dbReference type="SUPFAM" id="SSF144052">
    <property type="entry name" value="Thermophilic metalloprotease-like"/>
    <property type="match status" value="1"/>
</dbReference>
<gene>
    <name evidence="2" type="ORF">BsIDN1_25860</name>
</gene>
<evidence type="ECO:0000313" key="3">
    <source>
        <dbReference type="Proteomes" id="UP000464658"/>
    </source>
</evidence>
<evidence type="ECO:0000256" key="1">
    <source>
        <dbReference type="ARBA" id="ARBA00022723"/>
    </source>
</evidence>
<dbReference type="Proteomes" id="UP000464658">
    <property type="component" value="Chromosome"/>
</dbReference>
<sequence>MWDQIFKVARADQADPVEAWKKHDASLNEKVKILNERHYHKLHYEAPGTDLTIELPEQHIWVGAGSISERGVSFMANMPTEEVFTVPKKTV</sequence>
<dbReference type="InterPro" id="IPR000787">
    <property type="entry name" value="Peptidase_M29"/>
</dbReference>
<keyword evidence="1" id="KW-0479">Metal-binding</keyword>
<accession>A0A5S9M7Y0</accession>
<dbReference type="GO" id="GO:0046872">
    <property type="term" value="F:metal ion binding"/>
    <property type="evidence" value="ECO:0007669"/>
    <property type="project" value="UniProtKB-KW"/>
</dbReference>
<dbReference type="Pfam" id="PF02073">
    <property type="entry name" value="Peptidase_M29"/>
    <property type="match status" value="1"/>
</dbReference>
<reference evidence="2 3" key="1">
    <citation type="submission" date="2019-12" db="EMBL/GenBank/DDBJ databases">
        <title>Full genome sequence of a Bacillus safensis strain isolated from commercially available natto in Indonesia.</title>
        <authorList>
            <person name="Yoshida M."/>
            <person name="Uomi M."/>
            <person name="Waturangi D."/>
            <person name="Ekaputri J.J."/>
            <person name="Setiamarga D.H.E."/>
        </authorList>
    </citation>
    <scope>NUCLEOTIDE SEQUENCE [LARGE SCALE GENOMIC DNA]</scope>
    <source>
        <strain evidence="2 3">IDN1</strain>
    </source>
</reference>
<dbReference type="PANTHER" id="PTHR34448:SF3">
    <property type="entry name" value="AMINOPEPTIDASE AMPS"/>
    <property type="match status" value="1"/>
</dbReference>
<dbReference type="GO" id="GO:0004177">
    <property type="term" value="F:aminopeptidase activity"/>
    <property type="evidence" value="ECO:0007669"/>
    <property type="project" value="InterPro"/>
</dbReference>
<name>A0A5S9M7Y0_BACIA</name>
<dbReference type="GO" id="GO:0006508">
    <property type="term" value="P:proteolysis"/>
    <property type="evidence" value="ECO:0007669"/>
    <property type="project" value="InterPro"/>
</dbReference>
<dbReference type="PANTHER" id="PTHR34448">
    <property type="entry name" value="AMINOPEPTIDASE"/>
    <property type="match status" value="1"/>
</dbReference>
<evidence type="ECO:0000313" key="2">
    <source>
        <dbReference type="EMBL" id="BBP88968.1"/>
    </source>
</evidence>